<dbReference type="OrthoDB" id="15794at2759"/>
<dbReference type="GO" id="GO:0008168">
    <property type="term" value="F:methyltransferase activity"/>
    <property type="evidence" value="ECO:0007669"/>
    <property type="project" value="UniProtKB-KW"/>
</dbReference>
<protein>
    <submittedName>
        <fullName evidence="1">S-adenosyl-L-methionine-dependent methyltransferase</fullName>
    </submittedName>
</protein>
<dbReference type="EMBL" id="KZ996204">
    <property type="protein sequence ID" value="RKO89247.1"/>
    <property type="molecule type" value="Genomic_DNA"/>
</dbReference>
<dbReference type="InterPro" id="IPR026669">
    <property type="entry name" value="Arsenite_MeTrfase-like"/>
</dbReference>
<evidence type="ECO:0000313" key="1">
    <source>
        <dbReference type="EMBL" id="RKO89247.1"/>
    </source>
</evidence>
<keyword evidence="2" id="KW-1185">Reference proteome</keyword>
<keyword evidence="1" id="KW-0808">Transferase</keyword>
<dbReference type="Proteomes" id="UP000269721">
    <property type="component" value="Unassembled WGS sequence"/>
</dbReference>
<dbReference type="Gene3D" id="3.40.50.150">
    <property type="entry name" value="Vaccinia Virus protein VP39"/>
    <property type="match status" value="1"/>
</dbReference>
<organism evidence="1 2">
    <name type="scientific">Blyttiomyces helicus</name>
    <dbReference type="NCBI Taxonomy" id="388810"/>
    <lineage>
        <taxon>Eukaryota</taxon>
        <taxon>Fungi</taxon>
        <taxon>Fungi incertae sedis</taxon>
        <taxon>Chytridiomycota</taxon>
        <taxon>Chytridiomycota incertae sedis</taxon>
        <taxon>Chytridiomycetes</taxon>
        <taxon>Chytridiomycetes incertae sedis</taxon>
        <taxon>Blyttiomyces</taxon>
    </lineage>
</organism>
<evidence type="ECO:0000313" key="2">
    <source>
        <dbReference type="Proteomes" id="UP000269721"/>
    </source>
</evidence>
<dbReference type="AlphaFoldDB" id="A0A4V1IR92"/>
<accession>A0A4V1IR92</accession>
<dbReference type="GO" id="GO:0032259">
    <property type="term" value="P:methylation"/>
    <property type="evidence" value="ECO:0007669"/>
    <property type="project" value="UniProtKB-KW"/>
</dbReference>
<proteinExistence type="predicted"/>
<reference evidence="2" key="1">
    <citation type="journal article" date="2018" name="Nat. Microbiol.">
        <title>Leveraging single-cell genomics to expand the fungal tree of life.</title>
        <authorList>
            <person name="Ahrendt S.R."/>
            <person name="Quandt C.A."/>
            <person name="Ciobanu D."/>
            <person name="Clum A."/>
            <person name="Salamov A."/>
            <person name="Andreopoulos B."/>
            <person name="Cheng J.F."/>
            <person name="Woyke T."/>
            <person name="Pelin A."/>
            <person name="Henrissat B."/>
            <person name="Reynolds N.K."/>
            <person name="Benny G.L."/>
            <person name="Smith M.E."/>
            <person name="James T.Y."/>
            <person name="Grigoriev I.V."/>
        </authorList>
    </citation>
    <scope>NUCLEOTIDE SEQUENCE [LARGE SCALE GENOMIC DNA]</scope>
</reference>
<dbReference type="SUPFAM" id="SSF53335">
    <property type="entry name" value="S-adenosyl-L-methionine-dependent methyltransferases"/>
    <property type="match status" value="1"/>
</dbReference>
<gene>
    <name evidence="1" type="ORF">BDK51DRAFT_24022</name>
</gene>
<sequence length="236" mass="26889">GSVSQFDNYSPENTVHVDAFLFDEEAVDELVEEGKLSRNMCLDCGSKNTQPLNFISHSASRLQLQWLFEYGLKGRLDGKTIVDVGSRLGAVLYTAHMYSSAKKIVGVEMNKFFCDLTASMIKKYGMTDRVESICADISIRGDLLSSADVIVMNNVFEFFIDKPEQQRIWQFVRKHVSKKGTLFVTSPSLESQFEQANVDISIEKWVRAIPHDDMLLQQYEEDDAEDIKNLFLYEVV</sequence>
<dbReference type="PANTHER" id="PTHR43675:SF1">
    <property type="entry name" value="RIKEN CDNA 2700097O09 GENE"/>
    <property type="match status" value="1"/>
</dbReference>
<name>A0A4V1IR92_9FUNG</name>
<keyword evidence="1" id="KW-0489">Methyltransferase</keyword>
<dbReference type="PANTHER" id="PTHR43675">
    <property type="entry name" value="ARSENITE METHYLTRANSFERASE"/>
    <property type="match status" value="1"/>
</dbReference>
<feature type="non-terminal residue" evidence="1">
    <location>
        <position position="1"/>
    </location>
</feature>
<dbReference type="InterPro" id="IPR029063">
    <property type="entry name" value="SAM-dependent_MTases_sf"/>
</dbReference>